<keyword evidence="3" id="KW-1185">Reference proteome</keyword>
<dbReference type="GO" id="GO:0003697">
    <property type="term" value="F:single-stranded DNA binding"/>
    <property type="evidence" value="ECO:0007669"/>
    <property type="project" value="InterPro"/>
</dbReference>
<dbReference type="InterPro" id="IPR012340">
    <property type="entry name" value="NA-bd_OB-fold"/>
</dbReference>
<evidence type="ECO:0000313" key="3">
    <source>
        <dbReference type="Proteomes" id="UP000176005"/>
    </source>
</evidence>
<comment type="caution">
    <text evidence="2">The sequence shown here is derived from an EMBL/GenBank/DDBJ whole genome shotgun (WGS) entry which is preliminary data.</text>
</comment>
<feature type="compositionally biased region" description="Basic and acidic residues" evidence="1">
    <location>
        <begin position="221"/>
        <end position="239"/>
    </location>
</feature>
<evidence type="ECO:0008006" key="4">
    <source>
        <dbReference type="Google" id="ProtNLM"/>
    </source>
</evidence>
<dbReference type="Proteomes" id="UP000176005">
    <property type="component" value="Unassembled WGS sequence"/>
</dbReference>
<reference evidence="2 3" key="1">
    <citation type="journal article" date="2016" name="Front. Microbiol.">
        <title>Comparative Genomics Analysis of Streptomyces Species Reveals Their Adaptation to the Marine Environment and Their Diversity at the Genomic Level.</title>
        <authorList>
            <person name="Tian X."/>
            <person name="Zhang Z."/>
            <person name="Yang T."/>
            <person name="Chen M."/>
            <person name="Li J."/>
            <person name="Chen F."/>
            <person name="Yang J."/>
            <person name="Li W."/>
            <person name="Zhang B."/>
            <person name="Zhang Z."/>
            <person name="Wu J."/>
            <person name="Zhang C."/>
            <person name="Long L."/>
            <person name="Xiao J."/>
        </authorList>
    </citation>
    <scope>NUCLEOTIDE SEQUENCE [LARGE SCALE GENOMIC DNA]</scope>
    <source>
        <strain evidence="2 3">SCSIO 10429</strain>
    </source>
</reference>
<organism evidence="2 3">
    <name type="scientific">Streptomyces nanshensis</name>
    <dbReference type="NCBI Taxonomy" id="518642"/>
    <lineage>
        <taxon>Bacteria</taxon>
        <taxon>Bacillati</taxon>
        <taxon>Actinomycetota</taxon>
        <taxon>Actinomycetes</taxon>
        <taxon>Kitasatosporales</taxon>
        <taxon>Streptomycetaceae</taxon>
        <taxon>Streptomyces</taxon>
    </lineage>
</organism>
<accession>A0A1E7L470</accession>
<dbReference type="EMBL" id="LJGW01000258">
    <property type="protein sequence ID" value="OEV10921.1"/>
    <property type="molecule type" value="Genomic_DNA"/>
</dbReference>
<gene>
    <name evidence="2" type="ORF">AN218_15390</name>
</gene>
<proteinExistence type="predicted"/>
<name>A0A1E7L470_9ACTN</name>
<feature type="region of interest" description="Disordered" evidence="1">
    <location>
        <begin position="211"/>
        <end position="264"/>
    </location>
</feature>
<dbReference type="Gene3D" id="2.40.50.140">
    <property type="entry name" value="Nucleic acid-binding proteins"/>
    <property type="match status" value="1"/>
</dbReference>
<evidence type="ECO:0000256" key="1">
    <source>
        <dbReference type="SAM" id="MobiDB-lite"/>
    </source>
</evidence>
<dbReference type="SUPFAM" id="SSF50249">
    <property type="entry name" value="Nucleic acid-binding proteins"/>
    <property type="match status" value="1"/>
</dbReference>
<protein>
    <recommendedName>
        <fullName evidence="4">Single-stranded DNA-binding protein</fullName>
    </recommendedName>
</protein>
<sequence>MPHTRMQFVGTLVGAPEQCADGAVALRMVATPRSWNGERWISKEAIPYRCTARGDVEEEAIASLADSATLSVTGHLESAGDSLLYVGVEAFGTTLGARMPDTQIQITGTAVGTAEVKFHNGRAITRFQMMSTPLTWQGRWVEQPAIHYVCTVWDEQGRNAAECVDAGVALTVTGRVAYLLDDVLYVEADAVGVSLGARIAYTAATKPRNAAAPCAPAVSDRPARSAETKATGEEHRDGAAPDWWPAERAGWSRPSSQKARAASR</sequence>
<dbReference type="AlphaFoldDB" id="A0A1E7L470"/>
<dbReference type="RefSeq" id="WP_070017456.1">
    <property type="nucleotide sequence ID" value="NZ_LJGW01000258.1"/>
</dbReference>
<evidence type="ECO:0000313" key="2">
    <source>
        <dbReference type="EMBL" id="OEV10921.1"/>
    </source>
</evidence>